<keyword evidence="7" id="KW-0326">Glycosidase</keyword>
<name>A0ABR7UQU9_9FLAO</name>
<dbReference type="Proteomes" id="UP000661715">
    <property type="component" value="Unassembled WGS sequence"/>
</dbReference>
<gene>
    <name evidence="9" type="ORF">B6A10_08895</name>
</gene>
<dbReference type="Gene3D" id="1.10.340.30">
    <property type="entry name" value="Hypothetical protein, domain 2"/>
    <property type="match status" value="1"/>
</dbReference>
<dbReference type="CDD" id="cd00056">
    <property type="entry name" value="ENDO3c"/>
    <property type="match status" value="1"/>
</dbReference>
<keyword evidence="2" id="KW-0479">Metal-binding</keyword>
<comment type="caution">
    <text evidence="9">The sequence shown here is derived from an EMBL/GenBank/DDBJ whole genome shotgun (WGS) entry which is preliminary data.</text>
</comment>
<dbReference type="InterPro" id="IPR023170">
    <property type="entry name" value="HhH_base_excis_C"/>
</dbReference>
<evidence type="ECO:0000256" key="3">
    <source>
        <dbReference type="ARBA" id="ARBA00022763"/>
    </source>
</evidence>
<dbReference type="InterPro" id="IPR003265">
    <property type="entry name" value="HhH-GPD_domain"/>
</dbReference>
<dbReference type="PANTHER" id="PTHR10359:SF18">
    <property type="entry name" value="ENDONUCLEASE III"/>
    <property type="match status" value="1"/>
</dbReference>
<keyword evidence="1" id="KW-0004">4Fe-4S</keyword>
<keyword evidence="9" id="KW-0456">Lyase</keyword>
<dbReference type="PANTHER" id="PTHR10359">
    <property type="entry name" value="A/G-SPECIFIC ADENINE GLYCOSYLASE/ENDONUCLEASE III"/>
    <property type="match status" value="1"/>
</dbReference>
<dbReference type="RefSeq" id="WP_188220596.1">
    <property type="nucleotide sequence ID" value="NZ_NASZ01000011.1"/>
</dbReference>
<keyword evidence="5" id="KW-0408">Iron</keyword>
<dbReference type="EMBL" id="NASZ01000011">
    <property type="protein sequence ID" value="MBD0725294.1"/>
    <property type="molecule type" value="Genomic_DNA"/>
</dbReference>
<dbReference type="InterPro" id="IPR011257">
    <property type="entry name" value="DNA_glycosylase"/>
</dbReference>
<dbReference type="SMART" id="SM00478">
    <property type="entry name" value="ENDO3c"/>
    <property type="match status" value="1"/>
</dbReference>
<feature type="domain" description="HhH-GPD" evidence="8">
    <location>
        <begin position="42"/>
        <end position="189"/>
    </location>
</feature>
<accession>A0ABR7UQU9</accession>
<dbReference type="Pfam" id="PF00730">
    <property type="entry name" value="HhH-GPD"/>
    <property type="match status" value="1"/>
</dbReference>
<evidence type="ECO:0000256" key="7">
    <source>
        <dbReference type="ARBA" id="ARBA00023295"/>
    </source>
</evidence>
<evidence type="ECO:0000313" key="9">
    <source>
        <dbReference type="EMBL" id="MBD0725294.1"/>
    </source>
</evidence>
<dbReference type="PIRSF" id="PIRSF001435">
    <property type="entry name" value="Nth"/>
    <property type="match status" value="1"/>
</dbReference>
<sequence length="214" mass="24662">MNLFNQTTDWKENLSPILEKYSHQKHPLAYKNLYQLFIMVILSAQDSDENINKIAPNFFYKFPNIESLTKTDENQITAYINKVKHHQNKAIWIINAAKIIKEDSKIPLTLKELLNIKGIGRKSAGVILKEFNIPFEGIMTDLHVLRVAPRIGIIKPTKDGIKAEQLLMQELPREIWNNIGMALSLLGREICRPLPQCQKCPLNKNCQYPNKQLS</sequence>
<proteinExistence type="predicted"/>
<evidence type="ECO:0000256" key="6">
    <source>
        <dbReference type="ARBA" id="ARBA00023014"/>
    </source>
</evidence>
<dbReference type="GO" id="GO:0016829">
    <property type="term" value="F:lyase activity"/>
    <property type="evidence" value="ECO:0007669"/>
    <property type="project" value="UniProtKB-KW"/>
</dbReference>
<keyword evidence="10" id="KW-1185">Reference proteome</keyword>
<protein>
    <submittedName>
        <fullName evidence="9">DNA lyase</fullName>
    </submittedName>
</protein>
<evidence type="ECO:0000256" key="5">
    <source>
        <dbReference type="ARBA" id="ARBA00023004"/>
    </source>
</evidence>
<dbReference type="SUPFAM" id="SSF48150">
    <property type="entry name" value="DNA-glycosylase"/>
    <property type="match status" value="1"/>
</dbReference>
<organism evidence="9 10">
    <name type="scientific">Flavobacterium pokkalii</name>
    <dbReference type="NCBI Taxonomy" id="1940408"/>
    <lineage>
        <taxon>Bacteria</taxon>
        <taxon>Pseudomonadati</taxon>
        <taxon>Bacteroidota</taxon>
        <taxon>Flavobacteriia</taxon>
        <taxon>Flavobacteriales</taxon>
        <taxon>Flavobacteriaceae</taxon>
        <taxon>Flavobacterium</taxon>
    </lineage>
</organism>
<evidence type="ECO:0000256" key="4">
    <source>
        <dbReference type="ARBA" id="ARBA00022801"/>
    </source>
</evidence>
<dbReference type="Gene3D" id="1.10.1670.10">
    <property type="entry name" value="Helix-hairpin-Helix base-excision DNA repair enzymes (C-terminal)"/>
    <property type="match status" value="1"/>
</dbReference>
<evidence type="ECO:0000259" key="8">
    <source>
        <dbReference type="SMART" id="SM00478"/>
    </source>
</evidence>
<keyword evidence="3" id="KW-0227">DNA damage</keyword>
<keyword evidence="4" id="KW-0378">Hydrolase</keyword>
<reference evidence="9 10" key="1">
    <citation type="journal article" date="2020" name="Microbiol. Res.">
        <title>Flavobacterium pokkalii sp. nov., a novel plant growth promoting native rhizobacteria isolated from pokkali rice grown in coastal saline affected agricultural regions of southern India, Kerala.</title>
        <authorList>
            <person name="Menon R.R."/>
            <person name="Kumari S."/>
            <person name="Viver T."/>
            <person name="Rameshkumar N."/>
        </authorList>
    </citation>
    <scope>NUCLEOTIDE SEQUENCE [LARGE SCALE GENOMIC DNA]</scope>
    <source>
        <strain evidence="9 10">L1I52</strain>
    </source>
</reference>
<keyword evidence="6" id="KW-0411">Iron-sulfur</keyword>
<evidence type="ECO:0000256" key="1">
    <source>
        <dbReference type="ARBA" id="ARBA00022485"/>
    </source>
</evidence>
<evidence type="ECO:0000313" key="10">
    <source>
        <dbReference type="Proteomes" id="UP000661715"/>
    </source>
</evidence>
<evidence type="ECO:0000256" key="2">
    <source>
        <dbReference type="ARBA" id="ARBA00022723"/>
    </source>
</evidence>